<dbReference type="SUPFAM" id="SSF161098">
    <property type="entry name" value="MetI-like"/>
    <property type="match status" value="1"/>
</dbReference>
<keyword evidence="5 7" id="KW-1133">Transmembrane helix</keyword>
<organism evidence="9 10">
    <name type="scientific">Devosia marina</name>
    <dbReference type="NCBI Taxonomy" id="2683198"/>
    <lineage>
        <taxon>Bacteria</taxon>
        <taxon>Pseudomonadati</taxon>
        <taxon>Pseudomonadota</taxon>
        <taxon>Alphaproteobacteria</taxon>
        <taxon>Hyphomicrobiales</taxon>
        <taxon>Devosiaceae</taxon>
        <taxon>Devosia</taxon>
    </lineage>
</organism>
<feature type="transmembrane region" description="Helical" evidence="7">
    <location>
        <begin position="24"/>
        <end position="48"/>
    </location>
</feature>
<sequence length="308" mass="34641">MTEIQVLSNSRRRTGSTFLRKHQLIIAPVAFITPAFAMFSLFVIYPIIQSIGLSFVEWQGIGPQTWVGLDNYRELLGDPVFWKALTNNVYWLVLFLLAPVLGLFIALFLNQNVFGIRLVKSLFFFPFVVSQIVVGLVFAWFYDPAFGLLATMLEPLGVKFPAILSNENWATFGIILAGLWPQTAYCMILYLTGLNSVNPEVIEAARLDGAKGWRLLVNIVLPQLRAATFIAVVVTIIGALRSFDLVAIMTGGGPYNSSNVLAYYMYDNAIFRYRMGYASAIATILFLIMDLYIAWFLMRLLKNEKGSR</sequence>
<evidence type="ECO:0000256" key="1">
    <source>
        <dbReference type="ARBA" id="ARBA00004651"/>
    </source>
</evidence>
<evidence type="ECO:0000256" key="7">
    <source>
        <dbReference type="RuleBase" id="RU363032"/>
    </source>
</evidence>
<dbReference type="InterPro" id="IPR035906">
    <property type="entry name" value="MetI-like_sf"/>
</dbReference>
<dbReference type="Pfam" id="PF00528">
    <property type="entry name" value="BPD_transp_1"/>
    <property type="match status" value="1"/>
</dbReference>
<keyword evidence="2 7" id="KW-0813">Transport</keyword>
<comment type="similarity">
    <text evidence="7">Belongs to the binding-protein-dependent transport system permease family.</text>
</comment>
<protein>
    <submittedName>
        <fullName evidence="9">ABC transporter permease subunit</fullName>
    </submittedName>
</protein>
<dbReference type="InterPro" id="IPR000515">
    <property type="entry name" value="MetI-like"/>
</dbReference>
<dbReference type="GO" id="GO:0055085">
    <property type="term" value="P:transmembrane transport"/>
    <property type="evidence" value="ECO:0007669"/>
    <property type="project" value="InterPro"/>
</dbReference>
<feature type="transmembrane region" description="Helical" evidence="7">
    <location>
        <begin position="169"/>
        <end position="194"/>
    </location>
</feature>
<feature type="transmembrane region" description="Helical" evidence="7">
    <location>
        <begin position="89"/>
        <end position="110"/>
    </location>
</feature>
<keyword evidence="3" id="KW-1003">Cell membrane</keyword>
<evidence type="ECO:0000313" key="10">
    <source>
        <dbReference type="Proteomes" id="UP000438106"/>
    </source>
</evidence>
<name>A0A7X3K5Q2_9HYPH</name>
<dbReference type="PANTHER" id="PTHR30193">
    <property type="entry name" value="ABC TRANSPORTER PERMEASE PROTEIN"/>
    <property type="match status" value="1"/>
</dbReference>
<evidence type="ECO:0000256" key="4">
    <source>
        <dbReference type="ARBA" id="ARBA00022692"/>
    </source>
</evidence>
<dbReference type="AlphaFoldDB" id="A0A7X3K5Q2"/>
<evidence type="ECO:0000256" key="3">
    <source>
        <dbReference type="ARBA" id="ARBA00022475"/>
    </source>
</evidence>
<feature type="transmembrane region" description="Helical" evidence="7">
    <location>
        <begin position="275"/>
        <end position="298"/>
    </location>
</feature>
<dbReference type="CDD" id="cd06261">
    <property type="entry name" value="TM_PBP2"/>
    <property type="match status" value="1"/>
</dbReference>
<evidence type="ECO:0000313" key="9">
    <source>
        <dbReference type="EMBL" id="MVT00835.1"/>
    </source>
</evidence>
<gene>
    <name evidence="9" type="ORF">GO014_17595</name>
</gene>
<evidence type="ECO:0000256" key="2">
    <source>
        <dbReference type="ARBA" id="ARBA00022448"/>
    </source>
</evidence>
<feature type="domain" description="ABC transmembrane type-1" evidence="8">
    <location>
        <begin position="84"/>
        <end position="298"/>
    </location>
</feature>
<keyword evidence="10" id="KW-1185">Reference proteome</keyword>
<dbReference type="PROSITE" id="PS50928">
    <property type="entry name" value="ABC_TM1"/>
    <property type="match status" value="1"/>
</dbReference>
<reference evidence="9 10" key="1">
    <citation type="submission" date="2019-12" db="EMBL/GenBank/DDBJ databases">
        <title>Devosia maris sp. nov., isolated from the deep seawater.</title>
        <authorList>
            <person name="Liu Y."/>
        </authorList>
    </citation>
    <scope>NUCLEOTIDE SEQUENCE [LARGE SCALE GENOMIC DNA]</scope>
    <source>
        <strain evidence="9 10">L53-10-65</strain>
    </source>
</reference>
<dbReference type="EMBL" id="WQRF01000010">
    <property type="protein sequence ID" value="MVT00835.1"/>
    <property type="molecule type" value="Genomic_DNA"/>
</dbReference>
<dbReference type="PANTHER" id="PTHR30193:SF37">
    <property type="entry name" value="INNER MEMBRANE ABC TRANSPORTER PERMEASE PROTEIN YCJO"/>
    <property type="match status" value="1"/>
</dbReference>
<comment type="caution">
    <text evidence="9">The sequence shown here is derived from an EMBL/GenBank/DDBJ whole genome shotgun (WGS) entry which is preliminary data.</text>
</comment>
<keyword evidence="6 7" id="KW-0472">Membrane</keyword>
<evidence type="ECO:0000256" key="5">
    <source>
        <dbReference type="ARBA" id="ARBA00022989"/>
    </source>
</evidence>
<feature type="transmembrane region" description="Helical" evidence="7">
    <location>
        <begin position="215"/>
        <end position="240"/>
    </location>
</feature>
<dbReference type="Gene3D" id="1.10.3720.10">
    <property type="entry name" value="MetI-like"/>
    <property type="match status" value="1"/>
</dbReference>
<feature type="transmembrane region" description="Helical" evidence="7">
    <location>
        <begin position="122"/>
        <end position="142"/>
    </location>
</feature>
<accession>A0A7X3K5Q2</accession>
<dbReference type="GO" id="GO:0005886">
    <property type="term" value="C:plasma membrane"/>
    <property type="evidence" value="ECO:0007669"/>
    <property type="project" value="UniProtKB-SubCell"/>
</dbReference>
<proteinExistence type="inferred from homology"/>
<dbReference type="Proteomes" id="UP000438106">
    <property type="component" value="Unassembled WGS sequence"/>
</dbReference>
<dbReference type="RefSeq" id="WP_157291626.1">
    <property type="nucleotide sequence ID" value="NZ_WQRF01000010.1"/>
</dbReference>
<evidence type="ECO:0000259" key="8">
    <source>
        <dbReference type="PROSITE" id="PS50928"/>
    </source>
</evidence>
<evidence type="ECO:0000256" key="6">
    <source>
        <dbReference type="ARBA" id="ARBA00023136"/>
    </source>
</evidence>
<comment type="subcellular location">
    <subcellularLocation>
        <location evidence="1 7">Cell membrane</location>
        <topology evidence="1 7">Multi-pass membrane protein</topology>
    </subcellularLocation>
</comment>
<keyword evidence="4 7" id="KW-0812">Transmembrane</keyword>
<dbReference type="InterPro" id="IPR051393">
    <property type="entry name" value="ABC_transporter_permease"/>
</dbReference>